<name>A0A5N5FTR0_9ROSA</name>
<evidence type="ECO:0000313" key="4">
    <source>
        <dbReference type="Proteomes" id="UP000327157"/>
    </source>
</evidence>
<keyword evidence="4" id="KW-1185">Reference proteome</keyword>
<reference evidence="3 4" key="1">
    <citation type="submission" date="2019-09" db="EMBL/GenBank/DDBJ databases">
        <authorList>
            <person name="Ou C."/>
        </authorList>
    </citation>
    <scope>NUCLEOTIDE SEQUENCE [LARGE SCALE GENOMIC DNA]</scope>
    <source>
        <strain evidence="3">S2</strain>
        <tissue evidence="3">Leaf</tissue>
    </source>
</reference>
<evidence type="ECO:0000313" key="3">
    <source>
        <dbReference type="EMBL" id="KAB2604780.1"/>
    </source>
</evidence>
<keyword evidence="1" id="KW-0175">Coiled coil</keyword>
<proteinExistence type="predicted"/>
<dbReference type="EMBL" id="SMOL01000582">
    <property type="protein sequence ID" value="KAB2604780.1"/>
    <property type="molecule type" value="Genomic_DNA"/>
</dbReference>
<dbReference type="Proteomes" id="UP000327157">
    <property type="component" value="Unassembled WGS sequence"/>
</dbReference>
<gene>
    <name evidence="3" type="ORF">D8674_039849</name>
</gene>
<feature type="coiled-coil region" evidence="1">
    <location>
        <begin position="33"/>
        <end position="63"/>
    </location>
</feature>
<dbReference type="OrthoDB" id="10442600at2759"/>
<dbReference type="AlphaFoldDB" id="A0A5N5FTR0"/>
<comment type="caution">
    <text evidence="3">The sequence shown here is derived from an EMBL/GenBank/DDBJ whole genome shotgun (WGS) entry which is preliminary data.</text>
</comment>
<feature type="region of interest" description="Disordered" evidence="2">
    <location>
        <begin position="1"/>
        <end position="26"/>
    </location>
</feature>
<evidence type="ECO:0000256" key="2">
    <source>
        <dbReference type="SAM" id="MobiDB-lite"/>
    </source>
</evidence>
<sequence length="200" mass="23250">MEHTGQESDHGSTHKRKNKEEAGNLPWKDLKVMTEYDDRLREAERYKANLKENKQLVNDARKNKKLLTKVVQLKDQAMERLTRWNGENVRLKKLFEVTNRQLEAATLEASKVNEELDGALVKVSELKGCILNEREAAVQEFLGSQAFHRAIRPHCTRKVHFEKRKWMAEIDEYRQKGETFALAVDPSNEEESDDEASVDE</sequence>
<protein>
    <submittedName>
        <fullName evidence="3">GRIP domain-containing protein RUD3-like</fullName>
    </submittedName>
</protein>
<accession>A0A5N5FTR0</accession>
<evidence type="ECO:0000256" key="1">
    <source>
        <dbReference type="SAM" id="Coils"/>
    </source>
</evidence>
<organism evidence="3 4">
    <name type="scientific">Pyrus ussuriensis x Pyrus communis</name>
    <dbReference type="NCBI Taxonomy" id="2448454"/>
    <lineage>
        <taxon>Eukaryota</taxon>
        <taxon>Viridiplantae</taxon>
        <taxon>Streptophyta</taxon>
        <taxon>Embryophyta</taxon>
        <taxon>Tracheophyta</taxon>
        <taxon>Spermatophyta</taxon>
        <taxon>Magnoliopsida</taxon>
        <taxon>eudicotyledons</taxon>
        <taxon>Gunneridae</taxon>
        <taxon>Pentapetalae</taxon>
        <taxon>rosids</taxon>
        <taxon>fabids</taxon>
        <taxon>Rosales</taxon>
        <taxon>Rosaceae</taxon>
        <taxon>Amygdaloideae</taxon>
        <taxon>Maleae</taxon>
        <taxon>Pyrus</taxon>
    </lineage>
</organism>
<reference evidence="3 4" key="2">
    <citation type="submission" date="2019-11" db="EMBL/GenBank/DDBJ databases">
        <title>A de novo genome assembly of a pear dwarfing rootstock.</title>
        <authorList>
            <person name="Wang F."/>
            <person name="Wang J."/>
            <person name="Li S."/>
            <person name="Zhang Y."/>
            <person name="Fang M."/>
            <person name="Ma L."/>
            <person name="Zhao Y."/>
            <person name="Jiang S."/>
        </authorList>
    </citation>
    <scope>NUCLEOTIDE SEQUENCE [LARGE SCALE GENOMIC DNA]</scope>
    <source>
        <strain evidence="3">S2</strain>
        <tissue evidence="3">Leaf</tissue>
    </source>
</reference>